<name>A0AAN6U542_9PEZI</name>
<organism evidence="2 3">
    <name type="scientific">Parathielavia appendiculata</name>
    <dbReference type="NCBI Taxonomy" id="2587402"/>
    <lineage>
        <taxon>Eukaryota</taxon>
        <taxon>Fungi</taxon>
        <taxon>Dikarya</taxon>
        <taxon>Ascomycota</taxon>
        <taxon>Pezizomycotina</taxon>
        <taxon>Sordariomycetes</taxon>
        <taxon>Sordariomycetidae</taxon>
        <taxon>Sordariales</taxon>
        <taxon>Chaetomiaceae</taxon>
        <taxon>Parathielavia</taxon>
    </lineage>
</organism>
<feature type="region of interest" description="Disordered" evidence="1">
    <location>
        <begin position="1"/>
        <end position="43"/>
    </location>
</feature>
<dbReference type="GeneID" id="87829281"/>
<proteinExistence type="predicted"/>
<keyword evidence="3" id="KW-1185">Reference proteome</keyword>
<reference evidence="2" key="1">
    <citation type="journal article" date="2023" name="Mol. Phylogenet. Evol.">
        <title>Genome-scale phylogeny and comparative genomics of the fungal order Sordariales.</title>
        <authorList>
            <person name="Hensen N."/>
            <person name="Bonometti L."/>
            <person name="Westerberg I."/>
            <person name="Brannstrom I.O."/>
            <person name="Guillou S."/>
            <person name="Cros-Aarteil S."/>
            <person name="Calhoun S."/>
            <person name="Haridas S."/>
            <person name="Kuo A."/>
            <person name="Mondo S."/>
            <person name="Pangilinan J."/>
            <person name="Riley R."/>
            <person name="LaButti K."/>
            <person name="Andreopoulos B."/>
            <person name="Lipzen A."/>
            <person name="Chen C."/>
            <person name="Yan M."/>
            <person name="Daum C."/>
            <person name="Ng V."/>
            <person name="Clum A."/>
            <person name="Steindorff A."/>
            <person name="Ohm R.A."/>
            <person name="Martin F."/>
            <person name="Silar P."/>
            <person name="Natvig D.O."/>
            <person name="Lalanne C."/>
            <person name="Gautier V."/>
            <person name="Ament-Velasquez S.L."/>
            <person name="Kruys A."/>
            <person name="Hutchinson M.I."/>
            <person name="Powell A.J."/>
            <person name="Barry K."/>
            <person name="Miller A.N."/>
            <person name="Grigoriev I.V."/>
            <person name="Debuchy R."/>
            <person name="Gladieux P."/>
            <person name="Hiltunen Thoren M."/>
            <person name="Johannesson H."/>
        </authorList>
    </citation>
    <scope>NUCLEOTIDE SEQUENCE</scope>
    <source>
        <strain evidence="2">CBS 731.68</strain>
    </source>
</reference>
<reference evidence="2" key="2">
    <citation type="submission" date="2023-05" db="EMBL/GenBank/DDBJ databases">
        <authorList>
            <consortium name="Lawrence Berkeley National Laboratory"/>
            <person name="Steindorff A."/>
            <person name="Hensen N."/>
            <person name="Bonometti L."/>
            <person name="Westerberg I."/>
            <person name="Brannstrom I.O."/>
            <person name="Guillou S."/>
            <person name="Cros-Aarteil S."/>
            <person name="Calhoun S."/>
            <person name="Haridas S."/>
            <person name="Kuo A."/>
            <person name="Mondo S."/>
            <person name="Pangilinan J."/>
            <person name="Riley R."/>
            <person name="Labutti K."/>
            <person name="Andreopoulos B."/>
            <person name="Lipzen A."/>
            <person name="Chen C."/>
            <person name="Yanf M."/>
            <person name="Daum C."/>
            <person name="Ng V."/>
            <person name="Clum A."/>
            <person name="Ohm R."/>
            <person name="Martin F."/>
            <person name="Silar P."/>
            <person name="Natvig D."/>
            <person name="Lalanne C."/>
            <person name="Gautier V."/>
            <person name="Ament-Velasquez S.L."/>
            <person name="Kruys A."/>
            <person name="Hutchinson M.I."/>
            <person name="Powell A.J."/>
            <person name="Barry K."/>
            <person name="Miller A.N."/>
            <person name="Grigoriev I.V."/>
            <person name="Debuchy R."/>
            <person name="Gladieux P."/>
            <person name="Thoren M.H."/>
            <person name="Johannesson H."/>
        </authorList>
    </citation>
    <scope>NUCLEOTIDE SEQUENCE</scope>
    <source>
        <strain evidence="2">CBS 731.68</strain>
    </source>
</reference>
<dbReference type="AlphaFoldDB" id="A0AAN6U542"/>
<dbReference type="RefSeq" id="XP_062650225.1">
    <property type="nucleotide sequence ID" value="XM_062792512.1"/>
</dbReference>
<feature type="region of interest" description="Disordered" evidence="1">
    <location>
        <begin position="83"/>
        <end position="105"/>
    </location>
</feature>
<accession>A0AAN6U542</accession>
<protein>
    <submittedName>
        <fullName evidence="2">Uncharacterized protein</fullName>
    </submittedName>
</protein>
<comment type="caution">
    <text evidence="2">The sequence shown here is derived from an EMBL/GenBank/DDBJ whole genome shotgun (WGS) entry which is preliminary data.</text>
</comment>
<feature type="compositionally biased region" description="Polar residues" evidence="1">
    <location>
        <begin position="1"/>
        <end position="14"/>
    </location>
</feature>
<evidence type="ECO:0000313" key="2">
    <source>
        <dbReference type="EMBL" id="KAK4126454.1"/>
    </source>
</evidence>
<dbReference type="Proteomes" id="UP001302602">
    <property type="component" value="Unassembled WGS sequence"/>
</dbReference>
<gene>
    <name evidence="2" type="ORF">N657DRAFT_643240</name>
</gene>
<evidence type="ECO:0000256" key="1">
    <source>
        <dbReference type="SAM" id="MobiDB-lite"/>
    </source>
</evidence>
<evidence type="ECO:0000313" key="3">
    <source>
        <dbReference type="Proteomes" id="UP001302602"/>
    </source>
</evidence>
<sequence length="105" mass="10603">MDNPAGSTRTQPQDSHVGPKSTGGKASVTQTPANAHLGQSKPAVFDEQGAIGKQFTAEGAIGGVAQKIGGPMDKEGMIGKQFTTEGSIGGTVQNMMGGQGMKKSN</sequence>
<dbReference type="EMBL" id="MU853225">
    <property type="protein sequence ID" value="KAK4126454.1"/>
    <property type="molecule type" value="Genomic_DNA"/>
</dbReference>